<keyword evidence="5" id="KW-1003">Cell membrane</keyword>
<evidence type="ECO:0000256" key="10">
    <source>
        <dbReference type="SAM" id="Phobius"/>
    </source>
</evidence>
<keyword evidence="12" id="KW-1185">Reference proteome</keyword>
<dbReference type="GO" id="GO:0042910">
    <property type="term" value="F:xenobiotic transmembrane transporter activity"/>
    <property type="evidence" value="ECO:0007669"/>
    <property type="project" value="InterPro"/>
</dbReference>
<feature type="transmembrane region" description="Helical" evidence="10">
    <location>
        <begin position="370"/>
        <end position="389"/>
    </location>
</feature>
<comment type="similarity">
    <text evidence="2">Belongs to the multi antimicrobial extrusion (MATE) (TC 2.A.66.1) family. MepA subfamily.</text>
</comment>
<keyword evidence="9" id="KW-0046">Antibiotic resistance</keyword>
<dbReference type="Proteomes" id="UP000033115">
    <property type="component" value="Chromosome"/>
</dbReference>
<feature type="transmembrane region" description="Helical" evidence="10">
    <location>
        <begin position="201"/>
        <end position="219"/>
    </location>
</feature>
<dbReference type="CDD" id="cd13143">
    <property type="entry name" value="MATE_MepA_like"/>
    <property type="match status" value="1"/>
</dbReference>
<evidence type="ECO:0000256" key="6">
    <source>
        <dbReference type="ARBA" id="ARBA00022692"/>
    </source>
</evidence>
<dbReference type="GO" id="GO:0005886">
    <property type="term" value="C:plasma membrane"/>
    <property type="evidence" value="ECO:0007669"/>
    <property type="project" value="UniProtKB-SubCell"/>
</dbReference>
<dbReference type="Pfam" id="PF01554">
    <property type="entry name" value="MatE"/>
    <property type="match status" value="2"/>
</dbReference>
<feature type="transmembrane region" description="Helical" evidence="10">
    <location>
        <begin position="61"/>
        <end position="88"/>
    </location>
</feature>
<dbReference type="PANTHER" id="PTHR43823">
    <property type="entry name" value="SPORULATION PROTEIN YKVU"/>
    <property type="match status" value="1"/>
</dbReference>
<dbReference type="InterPro" id="IPR048279">
    <property type="entry name" value="MdtK-like"/>
</dbReference>
<comment type="subcellular location">
    <subcellularLocation>
        <location evidence="1">Cell membrane</location>
        <topology evidence="1">Multi-pass membrane protein</topology>
    </subcellularLocation>
</comment>
<keyword evidence="8 10" id="KW-0472">Membrane</keyword>
<feature type="transmembrane region" description="Helical" evidence="10">
    <location>
        <begin position="277"/>
        <end position="298"/>
    </location>
</feature>
<keyword evidence="7 10" id="KW-1133">Transmembrane helix</keyword>
<feature type="transmembrane region" description="Helical" evidence="10">
    <location>
        <begin position="327"/>
        <end position="350"/>
    </location>
</feature>
<dbReference type="STRING" id="1548.CSCA_0496"/>
<feature type="transmembrane region" description="Helical" evidence="10">
    <location>
        <begin position="142"/>
        <end position="163"/>
    </location>
</feature>
<gene>
    <name evidence="11" type="ORF">CSCA_0496</name>
</gene>
<evidence type="ECO:0000256" key="9">
    <source>
        <dbReference type="ARBA" id="ARBA00023251"/>
    </source>
</evidence>
<feature type="transmembrane region" description="Helical" evidence="10">
    <location>
        <begin position="175"/>
        <end position="195"/>
    </location>
</feature>
<keyword evidence="4" id="KW-0813">Transport</keyword>
<feature type="transmembrane region" description="Helical" evidence="10">
    <location>
        <begin position="396"/>
        <end position="417"/>
    </location>
</feature>
<dbReference type="HOGENOM" id="CLU_012893_0_1_9"/>
<sequence>MIFLNSKNEKLKMMRDEKIPKVLLKMGMPIMIGMMISALYSVVDAYFVGGLGTSQMGAVSIAFPIVQIIIGLGMTFGSGAASYIARLLGEGKTDKANQAASTALFSSLVVGIIAIAIALCFLDDILVGLGATKTILPYAREFAVIYITGSILNIFIVTMNNIVTSEGMSKLTMTSMLLSGVLNIILNPILIYPLGLGIRGSAISTVISQGAASILYIWYMLSKKGCLRFSIGNFRFDTTIFIEIFKVGIPIFVSQLLSSTSMALSNTAASSYGDSAVAAIGVVTRIMALGSYVVFGFMRGYQPVAGYNYGAKNYDRLKEATKVSIKWSTIFCIVTAFILILIPGQIVYLFSKNDAMLIDIGSRALRASGIAFILFGFEQVYMCLFLALGMGKEGGILSISRQGLFFIPTILIMPRFFHIEGVIWAQPAGDLFTVILTIIFALSLNRKLKILKTETFSGSGI</sequence>
<keyword evidence="6 10" id="KW-0812">Transmembrane</keyword>
<evidence type="ECO:0000256" key="2">
    <source>
        <dbReference type="ARBA" id="ARBA00008417"/>
    </source>
</evidence>
<accession>A0A0E3GPY3</accession>
<feature type="transmembrane region" description="Helical" evidence="10">
    <location>
        <begin position="240"/>
        <end position="257"/>
    </location>
</feature>
<feature type="transmembrane region" description="Helical" evidence="10">
    <location>
        <begin position="22"/>
        <end position="41"/>
    </location>
</feature>
<proteinExistence type="inferred from homology"/>
<feature type="transmembrane region" description="Helical" evidence="10">
    <location>
        <begin position="100"/>
        <end position="122"/>
    </location>
</feature>
<evidence type="ECO:0000256" key="1">
    <source>
        <dbReference type="ARBA" id="ARBA00004651"/>
    </source>
</evidence>
<evidence type="ECO:0000256" key="7">
    <source>
        <dbReference type="ARBA" id="ARBA00022989"/>
    </source>
</evidence>
<evidence type="ECO:0000313" key="12">
    <source>
        <dbReference type="Proteomes" id="UP000033115"/>
    </source>
</evidence>
<organism evidence="11 12">
    <name type="scientific">Clostridium scatologenes</name>
    <dbReference type="NCBI Taxonomy" id="1548"/>
    <lineage>
        <taxon>Bacteria</taxon>
        <taxon>Bacillati</taxon>
        <taxon>Bacillota</taxon>
        <taxon>Clostridia</taxon>
        <taxon>Eubacteriales</taxon>
        <taxon>Clostridiaceae</taxon>
        <taxon>Clostridium</taxon>
    </lineage>
</organism>
<dbReference type="GO" id="GO:0046677">
    <property type="term" value="P:response to antibiotic"/>
    <property type="evidence" value="ECO:0007669"/>
    <property type="project" value="UniProtKB-KW"/>
</dbReference>
<dbReference type="InterPro" id="IPR045070">
    <property type="entry name" value="MATE_MepA-like"/>
</dbReference>
<dbReference type="InterPro" id="IPR051327">
    <property type="entry name" value="MATE_MepA_subfamily"/>
</dbReference>
<dbReference type="EMBL" id="CP009933">
    <property type="protein sequence ID" value="AKA67621.1"/>
    <property type="molecule type" value="Genomic_DNA"/>
</dbReference>
<dbReference type="KEGG" id="csq:CSCA_0496"/>
<dbReference type="NCBIfam" id="TIGR00797">
    <property type="entry name" value="matE"/>
    <property type="match status" value="1"/>
</dbReference>
<feature type="transmembrane region" description="Helical" evidence="10">
    <location>
        <begin position="423"/>
        <end position="444"/>
    </location>
</feature>
<name>A0A0E3GPY3_CLOSL</name>
<reference evidence="11 12" key="1">
    <citation type="journal article" date="2015" name="J. Biotechnol.">
        <title>Complete genome sequence of a malodorant-producing acetogen, Clostridium scatologenes ATCC 25775(T).</title>
        <authorList>
            <person name="Zhu Z."/>
            <person name="Guo T."/>
            <person name="Zheng H."/>
            <person name="Song T."/>
            <person name="Ouyang P."/>
            <person name="Xie J."/>
        </authorList>
    </citation>
    <scope>NUCLEOTIDE SEQUENCE [LARGE SCALE GENOMIC DNA]</scope>
    <source>
        <strain evidence="11 12">ATCC 25775</strain>
    </source>
</reference>
<dbReference type="PANTHER" id="PTHR43823:SF3">
    <property type="entry name" value="MULTIDRUG EXPORT PROTEIN MEPA"/>
    <property type="match status" value="1"/>
</dbReference>
<evidence type="ECO:0000313" key="11">
    <source>
        <dbReference type="EMBL" id="AKA67621.1"/>
    </source>
</evidence>
<dbReference type="AlphaFoldDB" id="A0A0E3GPY3"/>
<evidence type="ECO:0000256" key="4">
    <source>
        <dbReference type="ARBA" id="ARBA00022448"/>
    </source>
</evidence>
<evidence type="ECO:0000256" key="8">
    <source>
        <dbReference type="ARBA" id="ARBA00023136"/>
    </source>
</evidence>
<protein>
    <recommendedName>
        <fullName evidence="3">Multidrug export protein MepA</fullName>
    </recommendedName>
</protein>
<dbReference type="GO" id="GO:0015297">
    <property type="term" value="F:antiporter activity"/>
    <property type="evidence" value="ECO:0007669"/>
    <property type="project" value="InterPro"/>
</dbReference>
<dbReference type="InterPro" id="IPR002528">
    <property type="entry name" value="MATE_fam"/>
</dbReference>
<evidence type="ECO:0000256" key="5">
    <source>
        <dbReference type="ARBA" id="ARBA00022475"/>
    </source>
</evidence>
<evidence type="ECO:0000256" key="3">
    <source>
        <dbReference type="ARBA" id="ARBA00022106"/>
    </source>
</evidence>
<dbReference type="PIRSF" id="PIRSF006603">
    <property type="entry name" value="DinF"/>
    <property type="match status" value="1"/>
</dbReference>